<reference evidence="9 10" key="1">
    <citation type="submission" date="2023-04" db="EMBL/GenBank/DDBJ databases">
        <title>A novel bacteria isolated from coastal sediment.</title>
        <authorList>
            <person name="Liu X.-J."/>
            <person name="Du Z.-J."/>
        </authorList>
    </citation>
    <scope>NUCLEOTIDE SEQUENCE [LARGE SCALE GENOMIC DNA]</scope>
    <source>
        <strain evidence="9 10">SDUM461004</strain>
    </source>
</reference>
<proteinExistence type="inferred from homology"/>
<keyword evidence="7" id="KW-0653">Protein transport</keyword>
<sequence length="134" mass="14662">MKRRRLLYASETKSEEINVSPLIDIVFILLIFFIVTTVFVEETGVEVSRPQAASASMLEKNSILIAITSEGNVVYGGREIGLSGVRGTVQRLLKSDEMPVIVQVDKAVSIELYTKVHDAALLAGAKRISMATTH</sequence>
<dbReference type="Proteomes" id="UP001243717">
    <property type="component" value="Unassembled WGS sequence"/>
</dbReference>
<protein>
    <submittedName>
        <fullName evidence="9">Biopolymer transporter ExbD</fullName>
    </submittedName>
</protein>
<evidence type="ECO:0000256" key="3">
    <source>
        <dbReference type="ARBA" id="ARBA00022475"/>
    </source>
</evidence>
<accession>A0ABU1AHN4</accession>
<keyword evidence="4 7" id="KW-0812">Transmembrane</keyword>
<dbReference type="Pfam" id="PF02472">
    <property type="entry name" value="ExbD"/>
    <property type="match status" value="1"/>
</dbReference>
<feature type="transmembrane region" description="Helical" evidence="8">
    <location>
        <begin position="21"/>
        <end position="40"/>
    </location>
</feature>
<evidence type="ECO:0000256" key="4">
    <source>
        <dbReference type="ARBA" id="ARBA00022692"/>
    </source>
</evidence>
<dbReference type="PANTHER" id="PTHR30558">
    <property type="entry name" value="EXBD MEMBRANE COMPONENT OF PMF-DRIVEN MACROMOLECULE IMPORT SYSTEM"/>
    <property type="match status" value="1"/>
</dbReference>
<evidence type="ECO:0000256" key="6">
    <source>
        <dbReference type="ARBA" id="ARBA00023136"/>
    </source>
</evidence>
<dbReference type="InterPro" id="IPR003400">
    <property type="entry name" value="ExbD"/>
</dbReference>
<dbReference type="PANTHER" id="PTHR30558:SF13">
    <property type="entry name" value="BIOPOLYMER TRANSPORT PROTEIN EXBD2"/>
    <property type="match status" value="1"/>
</dbReference>
<comment type="caution">
    <text evidence="9">The sequence shown here is derived from an EMBL/GenBank/DDBJ whole genome shotgun (WGS) entry which is preliminary data.</text>
</comment>
<evidence type="ECO:0000256" key="5">
    <source>
        <dbReference type="ARBA" id="ARBA00022989"/>
    </source>
</evidence>
<evidence type="ECO:0000256" key="7">
    <source>
        <dbReference type="RuleBase" id="RU003879"/>
    </source>
</evidence>
<keyword evidence="6 8" id="KW-0472">Membrane</keyword>
<comment type="similarity">
    <text evidence="2 7">Belongs to the ExbD/TolR family.</text>
</comment>
<gene>
    <name evidence="9" type="ORF">QEH59_07865</name>
</gene>
<evidence type="ECO:0000313" key="9">
    <source>
        <dbReference type="EMBL" id="MDQ8194337.1"/>
    </source>
</evidence>
<evidence type="ECO:0000256" key="8">
    <source>
        <dbReference type="SAM" id="Phobius"/>
    </source>
</evidence>
<dbReference type="RefSeq" id="WP_308949320.1">
    <property type="nucleotide sequence ID" value="NZ_JARXIC010000010.1"/>
</dbReference>
<evidence type="ECO:0000256" key="2">
    <source>
        <dbReference type="ARBA" id="ARBA00005811"/>
    </source>
</evidence>
<keyword evidence="7" id="KW-0813">Transport</keyword>
<keyword evidence="3" id="KW-1003">Cell membrane</keyword>
<dbReference type="Gene3D" id="3.30.420.270">
    <property type="match status" value="1"/>
</dbReference>
<organism evidence="9 10">
    <name type="scientific">Thalassobacterium sedimentorum</name>
    <dbReference type="NCBI Taxonomy" id="3041258"/>
    <lineage>
        <taxon>Bacteria</taxon>
        <taxon>Pseudomonadati</taxon>
        <taxon>Verrucomicrobiota</taxon>
        <taxon>Opitutia</taxon>
        <taxon>Puniceicoccales</taxon>
        <taxon>Coraliomargaritaceae</taxon>
        <taxon>Thalassobacterium</taxon>
    </lineage>
</organism>
<keyword evidence="5 8" id="KW-1133">Transmembrane helix</keyword>
<keyword evidence="10" id="KW-1185">Reference proteome</keyword>
<comment type="subcellular location">
    <subcellularLocation>
        <location evidence="1">Cell membrane</location>
        <topology evidence="1">Single-pass membrane protein</topology>
    </subcellularLocation>
    <subcellularLocation>
        <location evidence="7">Cell membrane</location>
        <topology evidence="7">Single-pass type II membrane protein</topology>
    </subcellularLocation>
</comment>
<dbReference type="EMBL" id="JARXIC010000010">
    <property type="protein sequence ID" value="MDQ8194337.1"/>
    <property type="molecule type" value="Genomic_DNA"/>
</dbReference>
<evidence type="ECO:0000313" key="10">
    <source>
        <dbReference type="Proteomes" id="UP001243717"/>
    </source>
</evidence>
<evidence type="ECO:0000256" key="1">
    <source>
        <dbReference type="ARBA" id="ARBA00004162"/>
    </source>
</evidence>
<name>A0ABU1AHN4_9BACT</name>